<dbReference type="EMBL" id="CM046114">
    <property type="protein sequence ID" value="KAI8419722.1"/>
    <property type="molecule type" value="Genomic_DNA"/>
</dbReference>
<dbReference type="Proteomes" id="UP001064048">
    <property type="component" value="Chromosome 14"/>
</dbReference>
<accession>A0ACC0J5D9</accession>
<sequence length="174" mass="19478">MKPNMTRNKAQVYSVGNYLMTGKVLGKGHFARVEEATHRIIGKKVAIKIIDLTCIKEEYARRNLHREPRVMAKLRHPCIAALYETMMAAGGGDLCAHVLAARGGARGLPEARARALAAQLVSAVRHMHARGVVHRVFIQQLLEPNVAVRMKIEEAARHRWIKRPGKYQSFAVNL</sequence>
<protein>
    <submittedName>
        <fullName evidence="1">Uncharacterized protein</fullName>
    </submittedName>
</protein>
<proteinExistence type="predicted"/>
<keyword evidence="2" id="KW-1185">Reference proteome</keyword>
<comment type="caution">
    <text evidence="1">The sequence shown here is derived from an EMBL/GenBank/DDBJ whole genome shotgun (WGS) entry which is preliminary data.</text>
</comment>
<name>A0ACC0J5D9_CHOFU</name>
<gene>
    <name evidence="1" type="ORF">MSG28_008408</name>
</gene>
<evidence type="ECO:0000313" key="2">
    <source>
        <dbReference type="Proteomes" id="UP001064048"/>
    </source>
</evidence>
<organism evidence="1 2">
    <name type="scientific">Choristoneura fumiferana</name>
    <name type="common">Spruce budworm moth</name>
    <name type="synonym">Archips fumiferana</name>
    <dbReference type="NCBI Taxonomy" id="7141"/>
    <lineage>
        <taxon>Eukaryota</taxon>
        <taxon>Metazoa</taxon>
        <taxon>Ecdysozoa</taxon>
        <taxon>Arthropoda</taxon>
        <taxon>Hexapoda</taxon>
        <taxon>Insecta</taxon>
        <taxon>Pterygota</taxon>
        <taxon>Neoptera</taxon>
        <taxon>Endopterygota</taxon>
        <taxon>Lepidoptera</taxon>
        <taxon>Glossata</taxon>
        <taxon>Ditrysia</taxon>
        <taxon>Tortricoidea</taxon>
        <taxon>Tortricidae</taxon>
        <taxon>Tortricinae</taxon>
        <taxon>Choristoneura</taxon>
    </lineage>
</organism>
<evidence type="ECO:0000313" key="1">
    <source>
        <dbReference type="EMBL" id="KAI8419722.1"/>
    </source>
</evidence>
<reference evidence="1 2" key="1">
    <citation type="journal article" date="2022" name="Genome Biol. Evol.">
        <title>The Spruce Budworm Genome: Reconstructing the Evolutionary History of Antifreeze Proteins.</title>
        <authorList>
            <person name="Beliveau C."/>
            <person name="Gagne P."/>
            <person name="Picq S."/>
            <person name="Vernygora O."/>
            <person name="Keeling C.I."/>
            <person name="Pinkney K."/>
            <person name="Doucet D."/>
            <person name="Wen F."/>
            <person name="Johnston J.S."/>
            <person name="Maaroufi H."/>
            <person name="Boyle B."/>
            <person name="Laroche J."/>
            <person name="Dewar K."/>
            <person name="Juretic N."/>
            <person name="Blackburn G."/>
            <person name="Nisole A."/>
            <person name="Brunet B."/>
            <person name="Brandao M."/>
            <person name="Lumley L."/>
            <person name="Duan J."/>
            <person name="Quan G."/>
            <person name="Lucarotti C.J."/>
            <person name="Roe A.D."/>
            <person name="Sperling F.A.H."/>
            <person name="Levesque R.C."/>
            <person name="Cusson M."/>
        </authorList>
    </citation>
    <scope>NUCLEOTIDE SEQUENCE [LARGE SCALE GENOMIC DNA]</scope>
    <source>
        <strain evidence="1">Glfc:IPQL:Cfum</strain>
    </source>
</reference>